<organism evidence="1 2">
    <name type="scientific">Cryobacterium zhongshanensis</name>
    <dbReference type="NCBI Taxonomy" id="2928153"/>
    <lineage>
        <taxon>Bacteria</taxon>
        <taxon>Bacillati</taxon>
        <taxon>Actinomycetota</taxon>
        <taxon>Actinomycetes</taxon>
        <taxon>Micrococcales</taxon>
        <taxon>Microbacteriaceae</taxon>
        <taxon>Cryobacterium</taxon>
    </lineage>
</organism>
<dbReference type="Proteomes" id="UP001165341">
    <property type="component" value="Unassembled WGS sequence"/>
</dbReference>
<comment type="caution">
    <text evidence="1">The sequence shown here is derived from an EMBL/GenBank/DDBJ whole genome shotgun (WGS) entry which is preliminary data.</text>
</comment>
<gene>
    <name evidence="1" type="ORF">MQH31_08550</name>
</gene>
<keyword evidence="2" id="KW-1185">Reference proteome</keyword>
<accession>A0AA41QV76</accession>
<name>A0AA41QV76_9MICO</name>
<evidence type="ECO:0000313" key="1">
    <source>
        <dbReference type="EMBL" id="MCI4657855.1"/>
    </source>
</evidence>
<reference evidence="1" key="1">
    <citation type="submission" date="2022-03" db="EMBL/GenBank/DDBJ databases">
        <title>Cryobacterium sp. nov. strain ZS14-85, isolated from Antarctic soil.</title>
        <authorList>
            <person name="Li J."/>
            <person name="Niu G."/>
        </authorList>
    </citation>
    <scope>NUCLEOTIDE SEQUENCE</scope>
    <source>
        <strain evidence="1">ZS14-85</strain>
    </source>
</reference>
<proteinExistence type="predicted"/>
<protein>
    <submittedName>
        <fullName evidence="1">Uncharacterized protein</fullName>
    </submittedName>
</protein>
<dbReference type="EMBL" id="JALGAR010000001">
    <property type="protein sequence ID" value="MCI4657855.1"/>
    <property type="molecule type" value="Genomic_DNA"/>
</dbReference>
<evidence type="ECO:0000313" key="2">
    <source>
        <dbReference type="Proteomes" id="UP001165341"/>
    </source>
</evidence>
<dbReference type="RefSeq" id="WP_243011629.1">
    <property type="nucleotide sequence ID" value="NZ_JALGAR010000001.1"/>
</dbReference>
<dbReference type="AlphaFoldDB" id="A0AA41QV76"/>
<sequence length="92" mass="9226">MADLQVSVALLEGLTTSMSRAADVMRADPRFGSGDAVLQSAVVSDALAGGSAQYSARGQLLADVSSDVALFPSTAAHALQAADARIASGTVF</sequence>